<dbReference type="PANTHER" id="PTHR46663:SF2">
    <property type="entry name" value="GGDEF DOMAIN-CONTAINING PROTEIN"/>
    <property type="match status" value="1"/>
</dbReference>
<organism evidence="2">
    <name type="scientific">Providencia rettgeri</name>
    <dbReference type="NCBI Taxonomy" id="587"/>
    <lineage>
        <taxon>Bacteria</taxon>
        <taxon>Pseudomonadati</taxon>
        <taxon>Pseudomonadota</taxon>
        <taxon>Gammaproteobacteria</taxon>
        <taxon>Enterobacterales</taxon>
        <taxon>Morganellaceae</taxon>
        <taxon>Providencia</taxon>
    </lineage>
</organism>
<dbReference type="EMBL" id="AY090559">
    <property type="protein sequence ID" value="AAM08056.1"/>
    <property type="molecule type" value="Genomic_DNA"/>
</dbReference>
<proteinExistence type="predicted"/>
<dbReference type="SMR" id="Q8RKZ5"/>
<dbReference type="NCBIfam" id="TIGR00254">
    <property type="entry name" value="GGDEF"/>
    <property type="match status" value="1"/>
</dbReference>
<dbReference type="InterPro" id="IPR052163">
    <property type="entry name" value="DGC-Regulatory_Protein"/>
</dbReference>
<dbReference type="Pfam" id="PF00990">
    <property type="entry name" value="GGDEF"/>
    <property type="match status" value="1"/>
</dbReference>
<dbReference type="PANTHER" id="PTHR46663">
    <property type="entry name" value="DIGUANYLATE CYCLASE DGCT-RELATED"/>
    <property type="match status" value="1"/>
</dbReference>
<dbReference type="InterPro" id="IPR043128">
    <property type="entry name" value="Rev_trsase/Diguanyl_cyclase"/>
</dbReference>
<evidence type="ECO:0000313" key="2">
    <source>
        <dbReference type="EMBL" id="AAM08056.1"/>
    </source>
</evidence>
<dbReference type="InterPro" id="IPR000160">
    <property type="entry name" value="GGDEF_dom"/>
</dbReference>
<reference evidence="2" key="3">
    <citation type="submission" date="2002-03" db="EMBL/GenBank/DDBJ databases">
        <authorList>
            <person name="Boeltner D."/>
            <person name="MacMahon C."/>
            <person name="Pembroke J.T."/>
            <person name="Strike P."/>
            <person name="Osborn A.M."/>
        </authorList>
    </citation>
    <scope>NUCLEOTIDE SEQUENCE</scope>
</reference>
<dbReference type="AlphaFoldDB" id="Q8RKZ5"/>
<reference evidence="2" key="2">
    <citation type="journal article" date="2002" name="J. Bacteriol.">
        <title>R391: a conjugative integrating mosaic comprised of phage, plasmid, and transposon elements.</title>
        <authorList>
            <person name="Boeltner D."/>
            <person name="MacMahon C."/>
            <person name="Pembroke J.T."/>
            <person name="Strike P."/>
            <person name="Osborn A.M."/>
        </authorList>
    </citation>
    <scope>NUCLEOTIDE SEQUENCE</scope>
</reference>
<name>Q8RKZ5_PRORE</name>
<dbReference type="InterPro" id="IPR029787">
    <property type="entry name" value="Nucleotide_cyclase"/>
</dbReference>
<evidence type="ECO:0000259" key="1">
    <source>
        <dbReference type="PROSITE" id="PS50887"/>
    </source>
</evidence>
<dbReference type="SMART" id="SM00267">
    <property type="entry name" value="GGDEF"/>
    <property type="match status" value="1"/>
</dbReference>
<feature type="domain" description="GGDEF" evidence="1">
    <location>
        <begin position="23"/>
        <end position="149"/>
    </location>
</feature>
<dbReference type="SUPFAM" id="SSF55073">
    <property type="entry name" value="Nucleotide cyclase"/>
    <property type="match status" value="1"/>
</dbReference>
<dbReference type="PROSITE" id="PS50887">
    <property type="entry name" value="GGDEF"/>
    <property type="match status" value="1"/>
</dbReference>
<sequence length="149" mass="17411">MLLEDRFEQLKRHLNRNKSNQESTFNIVFIDLNNFKIINDTHGHAFGDKSRISFAKALHESIREEDTASRISGDEFVLLLEQQDHPLDVSLFFERLDKNVARQLKENNCPIKLEYSFGLATYPNDGESLKSLLHVADNRMYDMKKQPKQ</sequence>
<accession>Q8RKZ5</accession>
<dbReference type="Gene3D" id="3.30.70.270">
    <property type="match status" value="1"/>
</dbReference>
<protein>
    <recommendedName>
        <fullName evidence="1">GGDEF domain-containing protein</fullName>
    </recommendedName>
</protein>
<dbReference type="CDD" id="cd01949">
    <property type="entry name" value="GGDEF"/>
    <property type="match status" value="1"/>
</dbReference>
<reference evidence="2" key="1">
    <citation type="journal article" date="2002" name="Cell. Mol. Life Sci.">
        <title>The role of conjugative transposons in the Enterobacteriaceae.</title>
        <authorList>
            <person name="Pembroke J.T."/>
            <person name="MacMahon C."/>
            <person name="McGrath B."/>
        </authorList>
    </citation>
    <scope>NUCLEOTIDE SEQUENCE</scope>
</reference>